<name>A0ABS6AXK4_9NOCA</name>
<dbReference type="InterPro" id="IPR029032">
    <property type="entry name" value="AhpD-like"/>
</dbReference>
<proteinExistence type="predicted"/>
<evidence type="ECO:0000256" key="1">
    <source>
        <dbReference type="SAM" id="MobiDB-lite"/>
    </source>
</evidence>
<reference evidence="3 4" key="1">
    <citation type="submission" date="2021-06" db="EMBL/GenBank/DDBJ databases">
        <title>Actinomycetes sequencing.</title>
        <authorList>
            <person name="Shan Q."/>
        </authorList>
    </citation>
    <scope>NUCLEOTIDE SEQUENCE [LARGE SCALE GENOMIC DNA]</scope>
    <source>
        <strain evidence="3 4">NEAU-G5</strain>
    </source>
</reference>
<dbReference type="EMBL" id="JAHKNI010000004">
    <property type="protein sequence ID" value="MBU3062754.1"/>
    <property type="molecule type" value="Genomic_DNA"/>
</dbReference>
<dbReference type="SUPFAM" id="SSF69118">
    <property type="entry name" value="AhpD-like"/>
    <property type="match status" value="1"/>
</dbReference>
<dbReference type="Gene3D" id="1.20.1290.10">
    <property type="entry name" value="AhpD-like"/>
    <property type="match status" value="1"/>
</dbReference>
<comment type="caution">
    <text evidence="3">The sequence shown here is derived from an EMBL/GenBank/DDBJ whole genome shotgun (WGS) entry which is preliminary data.</text>
</comment>
<feature type="region of interest" description="Disordered" evidence="1">
    <location>
        <begin position="116"/>
        <end position="159"/>
    </location>
</feature>
<evidence type="ECO:0000259" key="2">
    <source>
        <dbReference type="Pfam" id="PF02627"/>
    </source>
</evidence>
<evidence type="ECO:0000313" key="4">
    <source>
        <dbReference type="Proteomes" id="UP000733379"/>
    </source>
</evidence>
<gene>
    <name evidence="3" type="ORF">KO481_14635</name>
</gene>
<sequence>MPADDMSMPDPIHAAAADAGPWDGAALSLLRTWDPAWADACNEMATNPWRSGVLSRKFVELVSVGLAVACTNLDVQATRRHMRAALAAGATRSEILFVIKCATVVSLHSCSVAAPIAPTGGAPSRRPTPSAAGRIGSAPINRLRRESDRPGRTRRPCGR</sequence>
<dbReference type="Proteomes" id="UP000733379">
    <property type="component" value="Unassembled WGS sequence"/>
</dbReference>
<accession>A0ABS6AXK4</accession>
<dbReference type="PANTHER" id="PTHR33930">
    <property type="entry name" value="ALKYL HYDROPEROXIDE REDUCTASE AHPD"/>
    <property type="match status" value="1"/>
</dbReference>
<dbReference type="InterPro" id="IPR003779">
    <property type="entry name" value="CMD-like"/>
</dbReference>
<evidence type="ECO:0000313" key="3">
    <source>
        <dbReference type="EMBL" id="MBU3062754.1"/>
    </source>
</evidence>
<protein>
    <submittedName>
        <fullName evidence="3">Carboxymuconolactone decarboxylase family protein</fullName>
    </submittedName>
</protein>
<dbReference type="PANTHER" id="PTHR33930:SF2">
    <property type="entry name" value="BLR3452 PROTEIN"/>
    <property type="match status" value="1"/>
</dbReference>
<organism evidence="3 4">
    <name type="scientific">Nocardia albiluteola</name>
    <dbReference type="NCBI Taxonomy" id="2842303"/>
    <lineage>
        <taxon>Bacteria</taxon>
        <taxon>Bacillati</taxon>
        <taxon>Actinomycetota</taxon>
        <taxon>Actinomycetes</taxon>
        <taxon>Mycobacteriales</taxon>
        <taxon>Nocardiaceae</taxon>
        <taxon>Nocardia</taxon>
    </lineage>
</organism>
<feature type="domain" description="Carboxymuconolactone decarboxylase-like" evidence="2">
    <location>
        <begin position="35"/>
        <end position="104"/>
    </location>
</feature>
<keyword evidence="4" id="KW-1185">Reference proteome</keyword>
<dbReference type="Pfam" id="PF02627">
    <property type="entry name" value="CMD"/>
    <property type="match status" value="1"/>
</dbReference>